<dbReference type="GeneID" id="102802852"/>
<dbReference type="Proteomes" id="UP000694865">
    <property type="component" value="Unplaced"/>
</dbReference>
<gene>
    <name evidence="5" type="primary">LOC102802852</name>
</gene>
<proteinExistence type="predicted"/>
<dbReference type="Pfam" id="PF08368">
    <property type="entry name" value="FAST_2"/>
    <property type="match status" value="1"/>
</dbReference>
<keyword evidence="2" id="KW-0496">Mitochondrion</keyword>
<evidence type="ECO:0000256" key="1">
    <source>
        <dbReference type="ARBA" id="ARBA00004173"/>
    </source>
</evidence>
<evidence type="ECO:0000313" key="4">
    <source>
        <dbReference type="Proteomes" id="UP000694865"/>
    </source>
</evidence>
<dbReference type="SMART" id="SM00952">
    <property type="entry name" value="RAP"/>
    <property type="match status" value="1"/>
</dbReference>
<evidence type="ECO:0000256" key="2">
    <source>
        <dbReference type="ARBA" id="ARBA00023128"/>
    </source>
</evidence>
<keyword evidence="4" id="KW-1185">Reference proteome</keyword>
<dbReference type="Pfam" id="PF08373">
    <property type="entry name" value="RAP"/>
    <property type="match status" value="1"/>
</dbReference>
<dbReference type="PROSITE" id="PS51286">
    <property type="entry name" value="RAP"/>
    <property type="match status" value="1"/>
</dbReference>
<protein>
    <submittedName>
        <fullName evidence="5">FAST kinase domain-containing protein 3-like</fullName>
    </submittedName>
</protein>
<dbReference type="InterPro" id="IPR013584">
    <property type="entry name" value="RAP"/>
</dbReference>
<evidence type="ECO:0000259" key="3">
    <source>
        <dbReference type="PROSITE" id="PS51286"/>
    </source>
</evidence>
<dbReference type="InterPro" id="IPR013579">
    <property type="entry name" value="FAST_2"/>
</dbReference>
<dbReference type="InterPro" id="IPR050870">
    <property type="entry name" value="FAST_kinase"/>
</dbReference>
<dbReference type="Pfam" id="PF06743">
    <property type="entry name" value="FAST_1"/>
    <property type="match status" value="1"/>
</dbReference>
<organism evidence="4 5">
    <name type="scientific">Saccoglossus kowalevskii</name>
    <name type="common">Acorn worm</name>
    <dbReference type="NCBI Taxonomy" id="10224"/>
    <lineage>
        <taxon>Eukaryota</taxon>
        <taxon>Metazoa</taxon>
        <taxon>Hemichordata</taxon>
        <taxon>Enteropneusta</taxon>
        <taxon>Harrimaniidae</taxon>
        <taxon>Saccoglossus</taxon>
    </lineage>
</organism>
<dbReference type="RefSeq" id="XP_006825529.1">
    <property type="nucleotide sequence ID" value="XM_006825466.1"/>
</dbReference>
<evidence type="ECO:0000313" key="5">
    <source>
        <dbReference type="RefSeq" id="XP_006825529.1"/>
    </source>
</evidence>
<comment type="subcellular location">
    <subcellularLocation>
        <location evidence="1">Mitochondrion</location>
    </subcellularLocation>
</comment>
<accession>A0ABM0MZT8</accession>
<sequence length="623" mass="72306">MISCRLAAGFLRIRSQIHAELRFLSVCDVTRCNSRTQSPYTNRRSQECRRRFHISPSVRLINSFCSARQCHAISADALDGCKNCGDVLQWINNQLSTTPKNAAQAFRKLVTIYSHKASKTEIMNSSFFEELGEILMSWDVTLNSETIRLALEGATFADKQHQLVSYFCDMAEKTLSNTTKLINVRDICNMCSLVNAIHGTVPLSLLMISLEIIMSRFDTWEISDAIQVFEFLRLSNVPGKSEILLRTSDYIADNASALSMSEVCQVVHHLKLHDYENITCLLALSKQSAKFVSTFSDRELSLILQTLKHFQICTIHLLKALEYEIPRRMWNTIECETLMNTMQYFGSSRFLSQPLFDEVSKYFVEYAEKFTTHQIAQILLPFGQLYYIPSNASEVFDKIEETFNYRWHDFQPLDVLDLLYSCVLLARLPLNFTHKMLSSHFLEKFENSVGVDVEVRSKLSQIVLAMSLEQKSYHLPKLPHKYKVKYLHHTMEIRPYFLVRQLKAGLCELLGGDDNYEFWVQTPYIYHIDIQIKLDKEGFVLSKDTEDTAAHSIIAICLNELDHHCLNYHHLLGIEVIKQRHLTLLGYQVIQIPYYEIQGMKSSKQWHEYLHKKIFPRSPRLQW</sequence>
<reference evidence="5" key="1">
    <citation type="submission" date="2025-08" db="UniProtKB">
        <authorList>
            <consortium name="RefSeq"/>
        </authorList>
    </citation>
    <scope>IDENTIFICATION</scope>
    <source>
        <tissue evidence="5">Testes</tissue>
    </source>
</reference>
<dbReference type="PANTHER" id="PTHR21228">
    <property type="entry name" value="FAST LEU-RICH DOMAIN-CONTAINING"/>
    <property type="match status" value="1"/>
</dbReference>
<dbReference type="InterPro" id="IPR010622">
    <property type="entry name" value="FAST_Leu-rich"/>
</dbReference>
<feature type="domain" description="RAP" evidence="3">
    <location>
        <begin position="554"/>
        <end position="612"/>
    </location>
</feature>
<name>A0ABM0MZT8_SACKO</name>
<dbReference type="PANTHER" id="PTHR21228:SF9">
    <property type="entry name" value="FAST KINASE DOMAIN-CONTAINING PROTEIN 3, MITOCHONDRIAL"/>
    <property type="match status" value="1"/>
</dbReference>